<dbReference type="GO" id="GO:0016887">
    <property type="term" value="F:ATP hydrolysis activity"/>
    <property type="evidence" value="ECO:0007669"/>
    <property type="project" value="InterPro"/>
</dbReference>
<dbReference type="Proteomes" id="UP001310594">
    <property type="component" value="Unassembled WGS sequence"/>
</dbReference>
<dbReference type="SUPFAM" id="SSF52540">
    <property type="entry name" value="P-loop containing nucleoside triphosphate hydrolases"/>
    <property type="match status" value="1"/>
</dbReference>
<sequence>MHGDGGSIHPFFKRAIEDAHATEDEGEPIEVEQLDGSYDEKPKPKRSRKPNARLEEDGKGKKQKTLQDILNPKPAPAPVNGSTLDDAINLVSSDPIVAPPKRKRKRPSQMEAPPLVDDRVIPNSTSDPAALYSEPAPPPRMRAPSSPRVVIPPSSPLLQPLPFLEDGTAGVHAGPDLEASNTPPPPKKVLRLNANGRFSSPVRKKEKQDTDPEAVPDVPRRRGKPRKSKEAARLVVTMSYSAAQVDLGLRINRILSGSERVAVPEDQQSTPQKLRTPRKSKKPTHPFFGGKPKDVPQPKVESPRKTTATTPGKLRMQVLNDRVPSLVKEVPYAVGSGLLKDRLMVKHPGAMEAPWPVREQAHVRGHEDVLPACADLAPLVSRKRKRKAAEVSLPIGESVLRHYGANLRPEEACRLRSDGFFEPLSNLRVPQRLLITGHEIRQRIAPELSISMYDDAEDILMSDLPTSSQLSVHPAMQKLWDSIPYTLSAFDELKGENVGWTQKYAPETSEEVLQPAHEMKVLKDWLTALIVSAVESTGAVQKAPAKAEVKPRKKRRRKQDDMDDFLVDSDEEIHNMDELTGPEEVTYAAGTKLQKSVVQLAVDGTKLGNAVLLSGPSGCGKTAAAYAVAKEMGFKVFEISSSERRSGKDVLDKVGDMTENHLVKHHGISVDAGELSSAEEPNKARMDEAFERDLASGRQGKMNAFFQPKLGAKAPAPKAKPPTKAKVLKAVVEALKKPSKDQQQSLILLEEVDILFKDDKDFWNTVLKLIVSSKRPFIMTCNDEDLVPVQAMSMHAILRFSPPHVDLTTDYLLLMAAAEGHLLRRDAVADLYHAKVYDLRASITELDFWCQMAIGDVKGGLGWIYQRWPPGSDVDERGRKLRVVSDGTYVASMGTVPEGLDDEDKVMWNWREFDVHPTSTVEAQQAMSLKQHAVKADALSSMDIFTRPGLLETAPLDTTMPEMLDKARGQYIEGLRLVQADERVDHTELSMQLVVNSVHGLPKVSTINQHPAGASESTAEKASILSRNDFIAFDAISTAPESASTNYPGLLQSAFDGPLSAIVTDLAPYVRSIVQYDLALEEQRERLNTLLANGEGRRAKRARTTRAARSAQEGGQRASTRRERWFTKQLNIEGVLNTAGKDWPKTTLNVAGHQTESVSMEDSEVAPGSSAEST</sequence>
<feature type="compositionally biased region" description="Basic residues" evidence="1">
    <location>
        <begin position="275"/>
        <end position="284"/>
    </location>
</feature>
<dbReference type="CDD" id="cd00009">
    <property type="entry name" value="AAA"/>
    <property type="match status" value="1"/>
</dbReference>
<dbReference type="SMART" id="SM00382">
    <property type="entry name" value="AAA"/>
    <property type="match status" value="1"/>
</dbReference>
<proteinExistence type="predicted"/>
<dbReference type="GO" id="GO:0003677">
    <property type="term" value="F:DNA binding"/>
    <property type="evidence" value="ECO:0007669"/>
    <property type="project" value="TreeGrafter"/>
</dbReference>
<dbReference type="GO" id="GO:0005634">
    <property type="term" value="C:nucleus"/>
    <property type="evidence" value="ECO:0007669"/>
    <property type="project" value="TreeGrafter"/>
</dbReference>
<dbReference type="PANTHER" id="PTHR23389:SF21">
    <property type="entry name" value="ATPASE FAMILY AAA DOMAIN-CONTAINING PROTEIN 5"/>
    <property type="match status" value="1"/>
</dbReference>
<dbReference type="PANTHER" id="PTHR23389">
    <property type="entry name" value="CHROMOSOME TRANSMISSION FIDELITY FACTOR 18"/>
    <property type="match status" value="1"/>
</dbReference>
<dbReference type="InterPro" id="IPR003593">
    <property type="entry name" value="AAA+_ATPase"/>
</dbReference>
<comment type="caution">
    <text evidence="3">The sequence shown here is derived from an EMBL/GenBank/DDBJ whole genome shotgun (WGS) entry which is preliminary data.</text>
</comment>
<feature type="compositionally biased region" description="Basic and acidic residues" evidence="1">
    <location>
        <begin position="291"/>
        <end position="304"/>
    </location>
</feature>
<evidence type="ECO:0000313" key="4">
    <source>
        <dbReference type="Proteomes" id="UP001310594"/>
    </source>
</evidence>
<organism evidence="3 4">
    <name type="scientific">Elasticomyces elasticus</name>
    <dbReference type="NCBI Taxonomy" id="574655"/>
    <lineage>
        <taxon>Eukaryota</taxon>
        <taxon>Fungi</taxon>
        <taxon>Dikarya</taxon>
        <taxon>Ascomycota</taxon>
        <taxon>Pezizomycotina</taxon>
        <taxon>Dothideomycetes</taxon>
        <taxon>Dothideomycetidae</taxon>
        <taxon>Mycosphaerellales</taxon>
        <taxon>Teratosphaeriaceae</taxon>
        <taxon>Elasticomyces</taxon>
    </lineage>
</organism>
<dbReference type="Gene3D" id="3.40.50.300">
    <property type="entry name" value="P-loop containing nucleotide triphosphate hydrolases"/>
    <property type="match status" value="1"/>
</dbReference>
<feature type="domain" description="AAA+ ATPase" evidence="2">
    <location>
        <begin position="607"/>
        <end position="810"/>
    </location>
</feature>
<feature type="region of interest" description="Disordered" evidence="1">
    <location>
        <begin position="1151"/>
        <end position="1174"/>
    </location>
</feature>
<name>A0AAN7W876_9PEZI</name>
<evidence type="ECO:0000256" key="1">
    <source>
        <dbReference type="SAM" id="MobiDB-lite"/>
    </source>
</evidence>
<evidence type="ECO:0000313" key="3">
    <source>
        <dbReference type="EMBL" id="KAK5698968.1"/>
    </source>
</evidence>
<gene>
    <name evidence="3" type="ORF">LTR97_006617</name>
</gene>
<feature type="region of interest" description="Disordered" evidence="1">
    <location>
        <begin position="1095"/>
        <end position="1121"/>
    </location>
</feature>
<protein>
    <recommendedName>
        <fullName evidence="2">AAA+ ATPase domain-containing protein</fullName>
    </recommendedName>
</protein>
<feature type="compositionally biased region" description="Acidic residues" evidence="1">
    <location>
        <begin position="24"/>
        <end position="33"/>
    </location>
</feature>
<dbReference type="InterPro" id="IPR003959">
    <property type="entry name" value="ATPase_AAA_core"/>
</dbReference>
<dbReference type="Pfam" id="PF00004">
    <property type="entry name" value="AAA"/>
    <property type="match status" value="1"/>
</dbReference>
<accession>A0AAN7W876</accession>
<feature type="region of interest" description="Disordered" evidence="1">
    <location>
        <begin position="262"/>
        <end position="311"/>
    </location>
</feature>
<dbReference type="AlphaFoldDB" id="A0AAN7W876"/>
<dbReference type="GO" id="GO:0005524">
    <property type="term" value="F:ATP binding"/>
    <property type="evidence" value="ECO:0007669"/>
    <property type="project" value="InterPro"/>
</dbReference>
<feature type="compositionally biased region" description="Low complexity" evidence="1">
    <location>
        <begin position="142"/>
        <end position="164"/>
    </location>
</feature>
<feature type="region of interest" description="Disordered" evidence="1">
    <location>
        <begin position="18"/>
        <end position="231"/>
    </location>
</feature>
<evidence type="ECO:0000259" key="2">
    <source>
        <dbReference type="SMART" id="SM00382"/>
    </source>
</evidence>
<dbReference type="InterPro" id="IPR027417">
    <property type="entry name" value="P-loop_NTPase"/>
</dbReference>
<feature type="region of interest" description="Disordered" evidence="1">
    <location>
        <begin position="544"/>
        <end position="563"/>
    </location>
</feature>
<dbReference type="EMBL" id="JAVRQU010000009">
    <property type="protein sequence ID" value="KAK5698968.1"/>
    <property type="molecule type" value="Genomic_DNA"/>
</dbReference>
<reference evidence="3" key="1">
    <citation type="submission" date="2023-08" db="EMBL/GenBank/DDBJ databases">
        <title>Black Yeasts Isolated from many extreme environments.</title>
        <authorList>
            <person name="Coleine C."/>
            <person name="Stajich J.E."/>
            <person name="Selbmann L."/>
        </authorList>
    </citation>
    <scope>NUCLEOTIDE SEQUENCE</scope>
    <source>
        <strain evidence="3">CCFEE 5810</strain>
    </source>
</reference>